<name>A0A5B7FM68_PORTR</name>
<evidence type="ECO:0000313" key="3">
    <source>
        <dbReference type="Proteomes" id="UP000324222"/>
    </source>
</evidence>
<dbReference type="Proteomes" id="UP000324222">
    <property type="component" value="Unassembled WGS sequence"/>
</dbReference>
<dbReference type="AlphaFoldDB" id="A0A5B7FM68"/>
<proteinExistence type="predicted"/>
<protein>
    <submittedName>
        <fullName evidence="2">Uncharacterized protein</fullName>
    </submittedName>
</protein>
<gene>
    <name evidence="2" type="ORF">E2C01_039916</name>
</gene>
<reference evidence="2 3" key="1">
    <citation type="submission" date="2019-05" db="EMBL/GenBank/DDBJ databases">
        <title>Another draft genome of Portunus trituberculatus and its Hox gene families provides insights of decapod evolution.</title>
        <authorList>
            <person name="Jeong J.-H."/>
            <person name="Song I."/>
            <person name="Kim S."/>
            <person name="Choi T."/>
            <person name="Kim D."/>
            <person name="Ryu S."/>
            <person name="Kim W."/>
        </authorList>
    </citation>
    <scope>NUCLEOTIDE SEQUENCE [LARGE SCALE GENOMIC DNA]</scope>
    <source>
        <tissue evidence="2">Muscle</tissue>
    </source>
</reference>
<evidence type="ECO:0000256" key="1">
    <source>
        <dbReference type="SAM" id="MobiDB-lite"/>
    </source>
</evidence>
<dbReference type="EMBL" id="VSRR010007093">
    <property type="protein sequence ID" value="MPC46203.1"/>
    <property type="molecule type" value="Genomic_DNA"/>
</dbReference>
<organism evidence="2 3">
    <name type="scientific">Portunus trituberculatus</name>
    <name type="common">Swimming crab</name>
    <name type="synonym">Neptunus trituberculatus</name>
    <dbReference type="NCBI Taxonomy" id="210409"/>
    <lineage>
        <taxon>Eukaryota</taxon>
        <taxon>Metazoa</taxon>
        <taxon>Ecdysozoa</taxon>
        <taxon>Arthropoda</taxon>
        <taxon>Crustacea</taxon>
        <taxon>Multicrustacea</taxon>
        <taxon>Malacostraca</taxon>
        <taxon>Eumalacostraca</taxon>
        <taxon>Eucarida</taxon>
        <taxon>Decapoda</taxon>
        <taxon>Pleocyemata</taxon>
        <taxon>Brachyura</taxon>
        <taxon>Eubrachyura</taxon>
        <taxon>Portunoidea</taxon>
        <taxon>Portunidae</taxon>
        <taxon>Portuninae</taxon>
        <taxon>Portunus</taxon>
    </lineage>
</organism>
<accession>A0A5B7FM68</accession>
<sequence length="72" mass="7742">MDEAAHPSRLALAANKHQQSPPPTTHRSGGQVRECAHHRPPRITRITFRPSAATGDETKSLDDVVSLAGLHG</sequence>
<feature type="region of interest" description="Disordered" evidence="1">
    <location>
        <begin position="1"/>
        <end position="40"/>
    </location>
</feature>
<keyword evidence="3" id="KW-1185">Reference proteome</keyword>
<evidence type="ECO:0000313" key="2">
    <source>
        <dbReference type="EMBL" id="MPC46203.1"/>
    </source>
</evidence>
<comment type="caution">
    <text evidence="2">The sequence shown here is derived from an EMBL/GenBank/DDBJ whole genome shotgun (WGS) entry which is preliminary data.</text>
</comment>